<dbReference type="InterPro" id="IPR000916">
    <property type="entry name" value="Bet_v_I/MLP"/>
</dbReference>
<gene>
    <name evidence="2" type="ORF">ACH5RR_029962</name>
</gene>
<dbReference type="SMART" id="SM01037">
    <property type="entry name" value="Bet_v_1"/>
    <property type="match status" value="1"/>
</dbReference>
<protein>
    <recommendedName>
        <fullName evidence="1">Bet v I/Major latex protein domain-containing protein</fullName>
    </recommendedName>
</protein>
<evidence type="ECO:0000313" key="3">
    <source>
        <dbReference type="Proteomes" id="UP001630127"/>
    </source>
</evidence>
<dbReference type="Pfam" id="PF00407">
    <property type="entry name" value="Bet_v_1"/>
    <property type="match status" value="1"/>
</dbReference>
<evidence type="ECO:0000313" key="2">
    <source>
        <dbReference type="EMBL" id="KAL3510561.1"/>
    </source>
</evidence>
<accession>A0ABD2YT64</accession>
<dbReference type="SUPFAM" id="SSF55961">
    <property type="entry name" value="Bet v1-like"/>
    <property type="match status" value="1"/>
</dbReference>
<organism evidence="2 3">
    <name type="scientific">Cinchona calisaya</name>
    <dbReference type="NCBI Taxonomy" id="153742"/>
    <lineage>
        <taxon>Eukaryota</taxon>
        <taxon>Viridiplantae</taxon>
        <taxon>Streptophyta</taxon>
        <taxon>Embryophyta</taxon>
        <taxon>Tracheophyta</taxon>
        <taxon>Spermatophyta</taxon>
        <taxon>Magnoliopsida</taxon>
        <taxon>eudicotyledons</taxon>
        <taxon>Gunneridae</taxon>
        <taxon>Pentapetalae</taxon>
        <taxon>asterids</taxon>
        <taxon>lamiids</taxon>
        <taxon>Gentianales</taxon>
        <taxon>Rubiaceae</taxon>
        <taxon>Cinchonoideae</taxon>
        <taxon>Cinchoneae</taxon>
        <taxon>Cinchona</taxon>
    </lineage>
</organism>
<reference evidence="2 3" key="1">
    <citation type="submission" date="2024-11" db="EMBL/GenBank/DDBJ databases">
        <title>A near-complete genome assembly of Cinchona calisaya.</title>
        <authorList>
            <person name="Lian D.C."/>
            <person name="Zhao X.W."/>
            <person name="Wei L."/>
        </authorList>
    </citation>
    <scope>NUCLEOTIDE SEQUENCE [LARGE SCALE GENOMIC DNA]</scope>
    <source>
        <tissue evidence="2">Nenye</tissue>
    </source>
</reference>
<dbReference type="InterPro" id="IPR051761">
    <property type="entry name" value="MLP-like_ligand-binding"/>
</dbReference>
<proteinExistence type="predicted"/>
<name>A0ABD2YT64_9GENT</name>
<dbReference type="PANTHER" id="PTHR31907">
    <property type="entry name" value="MLP-LIKE PROTEIN 423"/>
    <property type="match status" value="1"/>
</dbReference>
<dbReference type="AlphaFoldDB" id="A0ABD2YT64"/>
<dbReference type="InterPro" id="IPR023393">
    <property type="entry name" value="START-like_dom_sf"/>
</dbReference>
<keyword evidence="3" id="KW-1185">Reference proteome</keyword>
<dbReference type="Gene3D" id="3.30.530.20">
    <property type="match status" value="1"/>
</dbReference>
<sequence>MTTLSGMQEFVQEIRSPGNVFLEIFGCKKDYLPKLCPDKIPLVELVEGNLGDVGCTIRVRYSLGGKELISRETVEAVDKENQSMTYNIFEGDLMKMYKTLKITFQVTSKDEKNYLKWTYIYEKVNADVPDPEALKDLASEITSIVDAHYMEVGELKNKN</sequence>
<comment type="caution">
    <text evidence="2">The sequence shown here is derived from an EMBL/GenBank/DDBJ whole genome shotgun (WGS) entry which is preliminary data.</text>
</comment>
<feature type="domain" description="Bet v I/Major latex protein" evidence="1">
    <location>
        <begin position="3"/>
        <end position="152"/>
    </location>
</feature>
<evidence type="ECO:0000259" key="1">
    <source>
        <dbReference type="SMART" id="SM01037"/>
    </source>
</evidence>
<dbReference type="EMBL" id="JBJUIK010000012">
    <property type="protein sequence ID" value="KAL3510561.1"/>
    <property type="molecule type" value="Genomic_DNA"/>
</dbReference>
<dbReference type="Proteomes" id="UP001630127">
    <property type="component" value="Unassembled WGS sequence"/>
</dbReference>